<feature type="short sequence motif" description="'HIGH' region" evidence="9">
    <location>
        <begin position="42"/>
        <end position="52"/>
    </location>
</feature>
<feature type="domain" description="Leucyl-tRNA synthetase editing" evidence="14">
    <location>
        <begin position="221"/>
        <end position="412"/>
    </location>
</feature>
<dbReference type="Pfam" id="PF13603">
    <property type="entry name" value="tRNA-synt_1_2"/>
    <property type="match status" value="1"/>
</dbReference>
<protein>
    <recommendedName>
        <fullName evidence="9">Leucine--tRNA ligase</fullName>
        <ecNumber evidence="9">6.1.1.4</ecNumber>
    </recommendedName>
    <alternativeName>
        <fullName evidence="9">Leucyl-tRNA synthetase</fullName>
        <shortName evidence="9">LeuRS</shortName>
    </alternativeName>
</protein>
<evidence type="ECO:0000256" key="8">
    <source>
        <dbReference type="ARBA" id="ARBA00047469"/>
    </source>
</evidence>
<feature type="short sequence motif" description="'KMSKS' region" evidence="9">
    <location>
        <begin position="644"/>
        <end position="648"/>
    </location>
</feature>
<evidence type="ECO:0000256" key="5">
    <source>
        <dbReference type="ARBA" id="ARBA00022840"/>
    </source>
</evidence>
<keyword evidence="5 9" id="KW-0067">ATP-binding</keyword>
<comment type="catalytic activity">
    <reaction evidence="8 9">
        <text>tRNA(Leu) + L-leucine + ATP = L-leucyl-tRNA(Leu) + AMP + diphosphate</text>
        <dbReference type="Rhea" id="RHEA:11688"/>
        <dbReference type="Rhea" id="RHEA-COMP:9613"/>
        <dbReference type="Rhea" id="RHEA-COMP:9622"/>
        <dbReference type="ChEBI" id="CHEBI:30616"/>
        <dbReference type="ChEBI" id="CHEBI:33019"/>
        <dbReference type="ChEBI" id="CHEBI:57427"/>
        <dbReference type="ChEBI" id="CHEBI:78442"/>
        <dbReference type="ChEBI" id="CHEBI:78494"/>
        <dbReference type="ChEBI" id="CHEBI:456215"/>
        <dbReference type="EC" id="6.1.1.4"/>
    </reaction>
</comment>
<dbReference type="InterPro" id="IPR025709">
    <property type="entry name" value="Leu_tRNA-synth_edit"/>
</dbReference>
<keyword evidence="16" id="KW-1185">Reference proteome</keyword>
<dbReference type="Gene3D" id="2.20.28.290">
    <property type="match status" value="1"/>
</dbReference>
<dbReference type="InterPro" id="IPR015413">
    <property type="entry name" value="Methionyl/Leucyl_tRNA_Synth"/>
</dbReference>
<dbReference type="Pfam" id="PF09334">
    <property type="entry name" value="tRNA-synt_1g"/>
    <property type="match status" value="1"/>
</dbReference>
<dbReference type="AlphaFoldDB" id="A0AAW3ZNA2"/>
<dbReference type="HAMAP" id="MF_00049_B">
    <property type="entry name" value="Leu_tRNA_synth_B"/>
    <property type="match status" value="1"/>
</dbReference>
<dbReference type="InterPro" id="IPR009080">
    <property type="entry name" value="tRNAsynth_Ia_anticodon-bd"/>
</dbReference>
<dbReference type="Gene3D" id="3.10.20.590">
    <property type="match status" value="1"/>
</dbReference>
<dbReference type="EC" id="6.1.1.4" evidence="9"/>
<dbReference type="GO" id="GO:0004823">
    <property type="term" value="F:leucine-tRNA ligase activity"/>
    <property type="evidence" value="ECO:0007669"/>
    <property type="project" value="UniProtKB-UniRule"/>
</dbReference>
<dbReference type="PROSITE" id="PS00178">
    <property type="entry name" value="AA_TRNA_LIGASE_I"/>
    <property type="match status" value="1"/>
</dbReference>
<keyword evidence="2 9" id="KW-0963">Cytoplasm</keyword>
<dbReference type="FunFam" id="2.20.28.290:FF:000001">
    <property type="entry name" value="Leucine--tRNA ligase"/>
    <property type="match status" value="1"/>
</dbReference>
<dbReference type="PANTHER" id="PTHR43740:SF2">
    <property type="entry name" value="LEUCINE--TRNA LIGASE, MITOCHONDRIAL"/>
    <property type="match status" value="1"/>
</dbReference>
<evidence type="ECO:0000256" key="10">
    <source>
        <dbReference type="RuleBase" id="RU363035"/>
    </source>
</evidence>
<evidence type="ECO:0000259" key="11">
    <source>
        <dbReference type="Pfam" id="PF00133"/>
    </source>
</evidence>
<evidence type="ECO:0000256" key="9">
    <source>
        <dbReference type="HAMAP-Rule" id="MF_00049"/>
    </source>
</evidence>
<sequence>MHEQYEAQSIESAAQAFWQRQRAFEVKEDQGKPKFYCLSMLPYPSGALHMGHVRNYTIGDVISRHRRMLGYNVLQPMGWDAFGLPAENAAIKNKTAPAKWTYANIDHMRQQLQSLGYAIDWSREFATCRSDYYAHEQRVFTRLFKKGLVYRKNSVVNWDPVDQTVLANEQVIDGRGWRSGAVVEKREIPQWFLKITAYAQELLDGLDQLPGWPDAVKTMQRNWIGRSEGLEIDFGVEGSDEALRVFTTRPDTLLGVTYMAVAAEHPIAQRAAQSNAELADFIAGCRQGGVSEAELETQEKRGMATGVFAIHPISGERVPIWVANFVLMGYGTGAVMAVPGHDERDFEFAHKYGLPIKQVIALGAEAGGDGLYDTAQWKDWYADKNHADMRVVNSGVIDGLNHRQAFDKIAEVLGDNAERRVNFRLRDWGVSRQRYWGCPIPMILCAKCGDVPVPEEELPVLLPEDVEFSGVQSPIKADPNWRKVSCPCCGGEAERETDTFDTFMESSWYYARYTSPGAPDMVDGRANYWLPVDQYIGGIEHAILHLLYFRFYHKLLRDLGMVQADEPATRLLCQGMVIAETFYREEEVEIEESRPDGTVSTTKTVSKTWINPADVEVERDDKGRVIGAHLAADGQPVQIGGTEKMAKSKNNGVDPQSMVGKFGADTVRLFSMFASPPDQSLDWSEAGVEGMARFLRRLWTQVSKHVAGGPAGAVDPSALNAEQKALRRKLHETIEKVGDDYARRYAFNTAIAAVMELVNALMKANDDSEQGRAVADEAWKAIVLMLNPIVPHTSHALWQAFGNAETLLEDQAFPVADADALKRDAITLAVQVNGKLRGQIEVAVDAARESIESQAMAESNVAKFLEGVTVRKVIVVPGKIVNIVAN</sequence>
<evidence type="ECO:0000259" key="14">
    <source>
        <dbReference type="Pfam" id="PF13603"/>
    </source>
</evidence>
<dbReference type="Gene3D" id="3.90.740.10">
    <property type="entry name" value="Valyl/Leucyl/Isoleucyl-tRNA synthetase, editing domain"/>
    <property type="match status" value="1"/>
</dbReference>
<dbReference type="FunFam" id="1.10.730.10:FF:000003">
    <property type="entry name" value="Leucine--tRNA ligase"/>
    <property type="match status" value="1"/>
</dbReference>
<keyword evidence="3 9" id="KW-0436">Ligase</keyword>
<dbReference type="RefSeq" id="WP_192030407.1">
    <property type="nucleotide sequence ID" value="NZ_JACYTR010000037.1"/>
</dbReference>
<feature type="domain" description="Methionyl/Leucyl tRNA synthetase" evidence="13">
    <location>
        <begin position="39"/>
        <end position="171"/>
    </location>
</feature>
<dbReference type="InterPro" id="IPR001412">
    <property type="entry name" value="aa-tRNA-synth_I_CS"/>
</dbReference>
<evidence type="ECO:0000259" key="13">
    <source>
        <dbReference type="Pfam" id="PF09334"/>
    </source>
</evidence>
<dbReference type="Gene3D" id="3.40.50.620">
    <property type="entry name" value="HUPs"/>
    <property type="match status" value="2"/>
</dbReference>
<dbReference type="SUPFAM" id="SSF52374">
    <property type="entry name" value="Nucleotidylyl transferase"/>
    <property type="match status" value="1"/>
</dbReference>
<dbReference type="InterPro" id="IPR009008">
    <property type="entry name" value="Val/Leu/Ile-tRNA-synth_edit"/>
</dbReference>
<dbReference type="GO" id="GO:0006429">
    <property type="term" value="P:leucyl-tRNA aminoacylation"/>
    <property type="evidence" value="ECO:0007669"/>
    <property type="project" value="UniProtKB-UniRule"/>
</dbReference>
<dbReference type="GO" id="GO:0005829">
    <property type="term" value="C:cytosol"/>
    <property type="evidence" value="ECO:0007669"/>
    <property type="project" value="TreeGrafter"/>
</dbReference>
<dbReference type="InterPro" id="IPR013155">
    <property type="entry name" value="M/V/L/I-tRNA-synth_anticd-bd"/>
</dbReference>
<evidence type="ECO:0000256" key="3">
    <source>
        <dbReference type="ARBA" id="ARBA00022598"/>
    </source>
</evidence>
<keyword evidence="4 9" id="KW-0547">Nucleotide-binding</keyword>
<evidence type="ECO:0000256" key="1">
    <source>
        <dbReference type="ARBA" id="ARBA00005594"/>
    </source>
</evidence>
<gene>
    <name evidence="9" type="primary">leuS</name>
    <name evidence="15" type="ORF">IFO71_14685</name>
</gene>
<feature type="binding site" evidence="9">
    <location>
        <position position="647"/>
    </location>
    <ligand>
        <name>ATP</name>
        <dbReference type="ChEBI" id="CHEBI:30616"/>
    </ligand>
</feature>
<dbReference type="InterPro" id="IPR014729">
    <property type="entry name" value="Rossmann-like_a/b/a_fold"/>
</dbReference>
<evidence type="ECO:0000256" key="2">
    <source>
        <dbReference type="ARBA" id="ARBA00022490"/>
    </source>
</evidence>
<dbReference type="SUPFAM" id="SSF50677">
    <property type="entry name" value="ValRS/IleRS/LeuRS editing domain"/>
    <property type="match status" value="1"/>
</dbReference>
<dbReference type="Proteomes" id="UP000613768">
    <property type="component" value="Unassembled WGS sequence"/>
</dbReference>
<evidence type="ECO:0000256" key="7">
    <source>
        <dbReference type="ARBA" id="ARBA00023146"/>
    </source>
</evidence>
<dbReference type="PRINTS" id="PR00985">
    <property type="entry name" value="TRNASYNTHLEU"/>
</dbReference>
<dbReference type="NCBIfam" id="TIGR00396">
    <property type="entry name" value="leuS_bact"/>
    <property type="match status" value="1"/>
</dbReference>
<name>A0AAW3ZNA2_9GAMM</name>
<accession>A0AAW3ZNA2</accession>
<dbReference type="GO" id="GO:0005524">
    <property type="term" value="F:ATP binding"/>
    <property type="evidence" value="ECO:0007669"/>
    <property type="project" value="UniProtKB-UniRule"/>
</dbReference>
<evidence type="ECO:0000256" key="4">
    <source>
        <dbReference type="ARBA" id="ARBA00022741"/>
    </source>
</evidence>
<organism evidence="15 16">
    <name type="scientific">Pseudomarimonas arenosa</name>
    <dbReference type="NCBI Taxonomy" id="2774145"/>
    <lineage>
        <taxon>Bacteria</taxon>
        <taxon>Pseudomonadati</taxon>
        <taxon>Pseudomonadota</taxon>
        <taxon>Gammaproteobacteria</taxon>
        <taxon>Lysobacterales</taxon>
        <taxon>Lysobacteraceae</taxon>
        <taxon>Pseudomarimonas</taxon>
    </lineage>
</organism>
<dbReference type="SUPFAM" id="SSF47323">
    <property type="entry name" value="Anticodon-binding domain of a subclass of class I aminoacyl-tRNA synthetases"/>
    <property type="match status" value="1"/>
</dbReference>
<dbReference type="EMBL" id="JACYTR010000037">
    <property type="protein sequence ID" value="MBD8526985.1"/>
    <property type="molecule type" value="Genomic_DNA"/>
</dbReference>
<evidence type="ECO:0000313" key="15">
    <source>
        <dbReference type="EMBL" id="MBD8526985.1"/>
    </source>
</evidence>
<dbReference type="FunFam" id="3.40.50.620:FF:000124">
    <property type="entry name" value="Leucine--tRNA ligase"/>
    <property type="match status" value="1"/>
</dbReference>
<dbReference type="GO" id="GO:0002161">
    <property type="term" value="F:aminoacyl-tRNA deacylase activity"/>
    <property type="evidence" value="ECO:0007669"/>
    <property type="project" value="InterPro"/>
</dbReference>
<dbReference type="Gene3D" id="1.10.730.10">
    <property type="entry name" value="Isoleucyl-tRNA Synthetase, Domain 1"/>
    <property type="match status" value="1"/>
</dbReference>
<keyword evidence="6 9" id="KW-0648">Protein biosynthesis</keyword>
<keyword evidence="7 9" id="KW-0030">Aminoacyl-tRNA synthetase</keyword>
<proteinExistence type="inferred from homology"/>
<comment type="caution">
    <text evidence="15">The sequence shown here is derived from an EMBL/GenBank/DDBJ whole genome shotgun (WGS) entry which is preliminary data.</text>
</comment>
<dbReference type="CDD" id="cd00812">
    <property type="entry name" value="LeuRS_core"/>
    <property type="match status" value="1"/>
</dbReference>
<comment type="subcellular location">
    <subcellularLocation>
        <location evidence="9">Cytoplasm</location>
    </subcellularLocation>
</comment>
<dbReference type="FunFam" id="3.90.740.10:FF:000012">
    <property type="entry name" value="Leucine--tRNA ligase"/>
    <property type="match status" value="1"/>
</dbReference>
<comment type="similarity">
    <text evidence="1 9 10">Belongs to the class-I aminoacyl-tRNA synthetase family.</text>
</comment>
<evidence type="ECO:0000313" key="16">
    <source>
        <dbReference type="Proteomes" id="UP000613768"/>
    </source>
</evidence>
<feature type="domain" description="Aminoacyl-tRNA synthetase class Ia" evidence="11">
    <location>
        <begin position="425"/>
        <end position="580"/>
    </location>
</feature>
<evidence type="ECO:0000256" key="6">
    <source>
        <dbReference type="ARBA" id="ARBA00022917"/>
    </source>
</evidence>
<dbReference type="CDD" id="cd07958">
    <property type="entry name" value="Anticodon_Ia_Leu_BEm"/>
    <property type="match status" value="1"/>
</dbReference>
<dbReference type="FunFam" id="3.40.50.620:FF:000003">
    <property type="entry name" value="Leucine--tRNA ligase"/>
    <property type="match status" value="1"/>
</dbReference>
<dbReference type="Pfam" id="PF00133">
    <property type="entry name" value="tRNA-synt_1"/>
    <property type="match status" value="1"/>
</dbReference>
<reference evidence="15 16" key="1">
    <citation type="submission" date="2020-09" db="EMBL/GenBank/DDBJ databases">
        <title>Pseudoxanthomonas sp. CAU 1598 isolated from sand of Yaerae Beach.</title>
        <authorList>
            <person name="Kim W."/>
        </authorList>
    </citation>
    <scope>NUCLEOTIDE SEQUENCE [LARGE SCALE GENOMIC DNA]</scope>
    <source>
        <strain evidence="15 16">CAU 1598</strain>
    </source>
</reference>
<dbReference type="Pfam" id="PF08264">
    <property type="entry name" value="Anticodon_1"/>
    <property type="match status" value="1"/>
</dbReference>
<dbReference type="FunFam" id="3.10.20.590:FF:000001">
    <property type="entry name" value="Leucine--tRNA ligase"/>
    <property type="match status" value="1"/>
</dbReference>
<feature type="domain" description="Methionyl/Valyl/Leucyl/Isoleucyl-tRNA synthetase anticodon-binding" evidence="12">
    <location>
        <begin position="724"/>
        <end position="846"/>
    </location>
</feature>
<evidence type="ECO:0000259" key="12">
    <source>
        <dbReference type="Pfam" id="PF08264"/>
    </source>
</evidence>
<dbReference type="PANTHER" id="PTHR43740">
    <property type="entry name" value="LEUCYL-TRNA SYNTHETASE"/>
    <property type="match status" value="1"/>
</dbReference>
<dbReference type="InterPro" id="IPR002300">
    <property type="entry name" value="aa-tRNA-synth_Ia"/>
</dbReference>
<dbReference type="InterPro" id="IPR002302">
    <property type="entry name" value="Leu-tRNA-ligase"/>
</dbReference>